<evidence type="ECO:0000256" key="3">
    <source>
        <dbReference type="SAM" id="MobiDB-lite"/>
    </source>
</evidence>
<dbReference type="PANTHER" id="PTHR10706">
    <property type="entry name" value="F-BOX FAMILY PROTEIN"/>
    <property type="match status" value="1"/>
</dbReference>
<sequence>MVGTAFYGLMAVRPSEEVVFVHLIIDTRLIGGVRCVNFDTHPPQSWRKLFSTHHPYWFLPRRKLWFSDSPHTGKLLLSRYNPAENAIEAHAIVAERGQNTFELWDHNPEVIIHTFSPKVQLDRTITVARLDSSAYTRNSGDDNLLQRELTMEVHTSAAGHGLYSVFMLARPVPYDIVSPGSKVWPPLTIPAPERTRNESVTRFAGTGHKPSRLAEISDSTWRLRKWMEFSHPHGITARVGEDVTTYASLDEALYTPTPQKPWRGIWCGDYAGHGCEFLVVLQPDDPGPLPEGARRVLSRRSSSASSTGSWASVQSHFQNSDDEGFVDVGAALSSESMDASTTTVVEDDREDRVEPVYSGRIEAVKLTGDPNIPRGEYTFIAPDIGPDGYVRTAEEAIFRGARVVRSVGHIAARGYRDDEFISSQLIMISPDRLAQYWVPFGHISFYQRVDIDALLNS</sequence>
<reference evidence="4" key="1">
    <citation type="submission" date="2020-04" db="EMBL/GenBank/DDBJ databases">
        <title>Genome Assembly and Annotation of Botryosphaeria dothidea sdau 11-99, a Latent Pathogen of Apple Fruit Ring Rot in China.</title>
        <authorList>
            <person name="Yu C."/>
            <person name="Diao Y."/>
            <person name="Lu Q."/>
            <person name="Zhao J."/>
            <person name="Cui S."/>
            <person name="Peng C."/>
            <person name="He B."/>
            <person name="Liu H."/>
        </authorList>
    </citation>
    <scope>NUCLEOTIDE SEQUENCE [LARGE SCALE GENOMIC DNA]</scope>
    <source>
        <strain evidence="4">Sdau11-99</strain>
    </source>
</reference>
<accession>A0A8H4J472</accession>
<comment type="caution">
    <text evidence="4">The sequence shown here is derived from an EMBL/GenBank/DDBJ whole genome shotgun (WGS) entry which is preliminary data.</text>
</comment>
<dbReference type="AlphaFoldDB" id="A0A8H4J472"/>
<name>A0A8H4J472_9PEZI</name>
<gene>
    <name evidence="4" type="ORF">GTA08_BOTSDO12802</name>
</gene>
<proteinExistence type="predicted"/>
<feature type="region of interest" description="Disordered" evidence="3">
    <location>
        <begin position="290"/>
        <end position="314"/>
    </location>
</feature>
<dbReference type="Proteomes" id="UP000572817">
    <property type="component" value="Unassembled WGS sequence"/>
</dbReference>
<dbReference type="UniPathway" id="UPA00143"/>
<dbReference type="Pfam" id="PF12014">
    <property type="entry name" value="Cyclin_D1_bind"/>
    <property type="match status" value="1"/>
</dbReference>
<dbReference type="PANTHER" id="PTHR10706:SF130">
    <property type="entry name" value="F-BOX ONLY PROTEIN 31"/>
    <property type="match status" value="1"/>
</dbReference>
<keyword evidence="5" id="KW-1185">Reference proteome</keyword>
<dbReference type="GO" id="GO:0016567">
    <property type="term" value="P:protein ubiquitination"/>
    <property type="evidence" value="ECO:0007669"/>
    <property type="project" value="UniProtKB-UniPathway"/>
</dbReference>
<dbReference type="OrthoDB" id="722566at2759"/>
<protein>
    <recommendedName>
        <fullName evidence="6">F-box domain protein</fullName>
    </recommendedName>
</protein>
<evidence type="ECO:0000256" key="2">
    <source>
        <dbReference type="ARBA" id="ARBA00022786"/>
    </source>
</evidence>
<feature type="compositionally biased region" description="Low complexity" evidence="3">
    <location>
        <begin position="299"/>
        <end position="314"/>
    </location>
</feature>
<evidence type="ECO:0000313" key="5">
    <source>
        <dbReference type="Proteomes" id="UP000572817"/>
    </source>
</evidence>
<evidence type="ECO:0008006" key="6">
    <source>
        <dbReference type="Google" id="ProtNLM"/>
    </source>
</evidence>
<dbReference type="EMBL" id="WWBZ02000009">
    <property type="protein sequence ID" value="KAF4311497.1"/>
    <property type="molecule type" value="Genomic_DNA"/>
</dbReference>
<evidence type="ECO:0000256" key="1">
    <source>
        <dbReference type="ARBA" id="ARBA00004906"/>
    </source>
</evidence>
<organism evidence="4 5">
    <name type="scientific">Botryosphaeria dothidea</name>
    <dbReference type="NCBI Taxonomy" id="55169"/>
    <lineage>
        <taxon>Eukaryota</taxon>
        <taxon>Fungi</taxon>
        <taxon>Dikarya</taxon>
        <taxon>Ascomycota</taxon>
        <taxon>Pezizomycotina</taxon>
        <taxon>Dothideomycetes</taxon>
        <taxon>Dothideomycetes incertae sedis</taxon>
        <taxon>Botryosphaeriales</taxon>
        <taxon>Botryosphaeriaceae</taxon>
        <taxon>Botryosphaeria</taxon>
    </lineage>
</organism>
<dbReference type="InterPro" id="IPR045048">
    <property type="entry name" value="FBXO31/39"/>
</dbReference>
<comment type="pathway">
    <text evidence="1">Protein modification; protein ubiquitination.</text>
</comment>
<evidence type="ECO:0000313" key="4">
    <source>
        <dbReference type="EMBL" id="KAF4311497.1"/>
    </source>
</evidence>
<keyword evidence="2" id="KW-0833">Ubl conjugation pathway</keyword>